<sequence length="85" mass="9759">MNDLLSSLPQETVNVISRSDRTKKQYVATDDRPNNHELNPRKQSGHQKLMRAEKTRFTQVLSNLEFNKSPFSALKQAIGSNMKSR</sequence>
<evidence type="ECO:0000256" key="7">
    <source>
        <dbReference type="SAM" id="MobiDB-lite"/>
    </source>
</evidence>
<dbReference type="InterPro" id="IPR028160">
    <property type="entry name" value="Slx9-like"/>
</dbReference>
<organism evidence="8 9">
    <name type="scientific">Australozyma saopauloensis</name>
    <dbReference type="NCBI Taxonomy" id="291208"/>
    <lineage>
        <taxon>Eukaryota</taxon>
        <taxon>Fungi</taxon>
        <taxon>Dikarya</taxon>
        <taxon>Ascomycota</taxon>
        <taxon>Saccharomycotina</taxon>
        <taxon>Pichiomycetes</taxon>
        <taxon>Metschnikowiaceae</taxon>
        <taxon>Australozyma</taxon>
    </lineage>
</organism>
<dbReference type="KEGG" id="asau:88172632"/>
<comment type="subcellular location">
    <subcellularLocation>
        <location evidence="1">Nucleus</location>
        <location evidence="1">Nucleolus</location>
    </subcellularLocation>
</comment>
<name>A0AAX4H7C6_9ASCO</name>
<dbReference type="GeneID" id="88172632"/>
<proteinExistence type="inferred from homology"/>
<feature type="compositionally biased region" description="Basic and acidic residues" evidence="7">
    <location>
        <begin position="18"/>
        <end position="40"/>
    </location>
</feature>
<dbReference type="GO" id="GO:0000462">
    <property type="term" value="P:maturation of SSU-rRNA from tricistronic rRNA transcript (SSU-rRNA, 5.8S rRNA, LSU-rRNA)"/>
    <property type="evidence" value="ECO:0007669"/>
    <property type="project" value="InterPro"/>
</dbReference>
<dbReference type="GO" id="GO:0030688">
    <property type="term" value="C:preribosome, small subunit precursor"/>
    <property type="evidence" value="ECO:0007669"/>
    <property type="project" value="InterPro"/>
</dbReference>
<dbReference type="GO" id="GO:0030686">
    <property type="term" value="C:90S preribosome"/>
    <property type="evidence" value="ECO:0007669"/>
    <property type="project" value="InterPro"/>
</dbReference>
<evidence type="ECO:0000256" key="1">
    <source>
        <dbReference type="ARBA" id="ARBA00004604"/>
    </source>
</evidence>
<gene>
    <name evidence="8" type="ORF">PUMCH_001567</name>
</gene>
<dbReference type="AlphaFoldDB" id="A0AAX4H7C6"/>
<dbReference type="EMBL" id="CP138895">
    <property type="protein sequence ID" value="WPK24299.1"/>
    <property type="molecule type" value="Genomic_DNA"/>
</dbReference>
<evidence type="ECO:0000256" key="5">
    <source>
        <dbReference type="ARBA" id="ARBA00023242"/>
    </source>
</evidence>
<evidence type="ECO:0000256" key="4">
    <source>
        <dbReference type="ARBA" id="ARBA00021321"/>
    </source>
</evidence>
<dbReference type="RefSeq" id="XP_062876682.1">
    <property type="nucleotide sequence ID" value="XM_063020612.1"/>
</dbReference>
<keyword evidence="9" id="KW-1185">Reference proteome</keyword>
<protein>
    <recommendedName>
        <fullName evidence="4">Ribosome biogenesis protein SLX9</fullName>
    </recommendedName>
</protein>
<reference evidence="8 9" key="1">
    <citation type="submission" date="2023-10" db="EMBL/GenBank/DDBJ databases">
        <title>Draft Genome Sequence of Candida saopaulonensis from a very Premature Infant with Sepsis.</title>
        <authorList>
            <person name="Ning Y."/>
            <person name="Dai R."/>
            <person name="Xiao M."/>
            <person name="Xu Y."/>
            <person name="Yan Q."/>
            <person name="Zhang L."/>
        </authorList>
    </citation>
    <scope>NUCLEOTIDE SEQUENCE [LARGE SCALE GENOMIC DNA]</scope>
    <source>
        <strain evidence="8 9">19XY460</strain>
    </source>
</reference>
<evidence type="ECO:0000313" key="8">
    <source>
        <dbReference type="EMBL" id="WPK24299.1"/>
    </source>
</evidence>
<accession>A0AAX4H7C6</accession>
<evidence type="ECO:0000256" key="3">
    <source>
        <dbReference type="ARBA" id="ARBA00011523"/>
    </source>
</evidence>
<evidence type="ECO:0000256" key="6">
    <source>
        <dbReference type="ARBA" id="ARBA00025083"/>
    </source>
</evidence>
<dbReference type="Pfam" id="PF15341">
    <property type="entry name" value="SLX9"/>
    <property type="match status" value="1"/>
</dbReference>
<evidence type="ECO:0000256" key="2">
    <source>
        <dbReference type="ARBA" id="ARBA00011022"/>
    </source>
</evidence>
<evidence type="ECO:0000313" key="9">
    <source>
        <dbReference type="Proteomes" id="UP001338582"/>
    </source>
</evidence>
<comment type="similarity">
    <text evidence="2">Belongs to the SLX9 family.</text>
</comment>
<dbReference type="Proteomes" id="UP001338582">
    <property type="component" value="Chromosome 2"/>
</dbReference>
<keyword evidence="5" id="KW-0539">Nucleus</keyword>
<dbReference type="GO" id="GO:0005730">
    <property type="term" value="C:nucleolus"/>
    <property type="evidence" value="ECO:0007669"/>
    <property type="project" value="UniProtKB-SubCell"/>
</dbReference>
<comment type="subunit">
    <text evidence="3">Interacts with the 35S, 23S and 20S pre-rRNAs and with the U3 snoRNA.</text>
</comment>
<feature type="region of interest" description="Disordered" evidence="7">
    <location>
        <begin position="15"/>
        <end position="49"/>
    </location>
</feature>
<comment type="function">
    <text evidence="6">Involved in ribosome biogenesis. Required for normal pre-rRNA processing in internal transcribed spacer 1 (ITS1). May be involved in the movements of the replication forks.</text>
</comment>